<dbReference type="PANTHER" id="PTHR11941:SF75">
    <property type="entry name" value="ENOYL-COA HYDRATASE_ISOMERASE FAMILY PROTEIN"/>
    <property type="match status" value="1"/>
</dbReference>
<reference evidence="2" key="1">
    <citation type="journal article" date="2019" name="Int. J. Syst. Evol. Microbiol.">
        <title>The Global Catalogue of Microorganisms (GCM) 10K type strain sequencing project: providing services to taxonomists for standard genome sequencing and annotation.</title>
        <authorList>
            <consortium name="The Broad Institute Genomics Platform"/>
            <consortium name="The Broad Institute Genome Sequencing Center for Infectious Disease"/>
            <person name="Wu L."/>
            <person name="Ma J."/>
        </authorList>
    </citation>
    <scope>NUCLEOTIDE SEQUENCE [LARGE SCALE GENOMIC DNA]</scope>
    <source>
        <strain evidence="2">JCM 14234</strain>
    </source>
</reference>
<proteinExistence type="predicted"/>
<dbReference type="InterPro" id="IPR001753">
    <property type="entry name" value="Enoyl-CoA_hydra/iso"/>
</dbReference>
<evidence type="ECO:0000313" key="2">
    <source>
        <dbReference type="Proteomes" id="UP001501035"/>
    </source>
</evidence>
<sequence length="235" mass="24675">MPFLRESDDVFELFLGTEGVELDEANPENRFTLEWIEQVNRALDEVAQAGSSSKKGLVITATGKFFSNGLDTDYIVTDADKLPSYLDLVHAVYTRVLTLPVATVAAVNGHAFGAGAMLALCADHRVMRTERGFWSLPEAALSMPFTAGMAALVRTRLSDAAATEAMLTARRYGAADALAAGIVDETVGAGELAAQARTVAAQRAATAGANLAIIKAGLRAPLLANLAIPTPASLL</sequence>
<protein>
    <submittedName>
        <fullName evidence="1">Enoyl-CoA hydratase/isomerase family protein</fullName>
    </submittedName>
</protein>
<dbReference type="Gene3D" id="3.90.226.10">
    <property type="entry name" value="2-enoyl-CoA Hydratase, Chain A, domain 1"/>
    <property type="match status" value="1"/>
</dbReference>
<comment type="caution">
    <text evidence="1">The sequence shown here is derived from an EMBL/GenBank/DDBJ whole genome shotgun (WGS) entry which is preliminary data.</text>
</comment>
<dbReference type="RefSeq" id="WP_290706896.1">
    <property type="nucleotide sequence ID" value="NZ_BAAAVS010000055.1"/>
</dbReference>
<dbReference type="SUPFAM" id="SSF52096">
    <property type="entry name" value="ClpP/crotonase"/>
    <property type="match status" value="1"/>
</dbReference>
<evidence type="ECO:0000313" key="1">
    <source>
        <dbReference type="EMBL" id="GAA3045778.1"/>
    </source>
</evidence>
<dbReference type="Proteomes" id="UP001501035">
    <property type="component" value="Unassembled WGS sequence"/>
</dbReference>
<dbReference type="CDD" id="cd06558">
    <property type="entry name" value="crotonase-like"/>
    <property type="match status" value="1"/>
</dbReference>
<keyword evidence="2" id="KW-1185">Reference proteome</keyword>
<accession>A0ABP6LKU2</accession>
<gene>
    <name evidence="1" type="ORF">GCM10010528_26310</name>
</gene>
<organism evidence="1 2">
    <name type="scientific">Gordonia defluvii</name>
    <dbReference type="NCBI Taxonomy" id="283718"/>
    <lineage>
        <taxon>Bacteria</taxon>
        <taxon>Bacillati</taxon>
        <taxon>Actinomycetota</taxon>
        <taxon>Actinomycetes</taxon>
        <taxon>Mycobacteriales</taxon>
        <taxon>Gordoniaceae</taxon>
        <taxon>Gordonia</taxon>
    </lineage>
</organism>
<dbReference type="EMBL" id="BAAAVS010000055">
    <property type="protein sequence ID" value="GAA3045778.1"/>
    <property type="molecule type" value="Genomic_DNA"/>
</dbReference>
<dbReference type="InterPro" id="IPR029045">
    <property type="entry name" value="ClpP/crotonase-like_dom_sf"/>
</dbReference>
<name>A0ABP6LKU2_9ACTN</name>
<dbReference type="Pfam" id="PF00378">
    <property type="entry name" value="ECH_1"/>
    <property type="match status" value="1"/>
</dbReference>
<dbReference type="PANTHER" id="PTHR11941">
    <property type="entry name" value="ENOYL-COA HYDRATASE-RELATED"/>
    <property type="match status" value="1"/>
</dbReference>